<dbReference type="EMBL" id="AJWZ01011036">
    <property type="protein sequence ID" value="EKC46704.1"/>
    <property type="molecule type" value="Genomic_DNA"/>
</dbReference>
<evidence type="ECO:0000259" key="1">
    <source>
        <dbReference type="PROSITE" id="PS51063"/>
    </source>
</evidence>
<feature type="non-terminal residue" evidence="2">
    <location>
        <position position="28"/>
    </location>
</feature>
<dbReference type="Pfam" id="PF00325">
    <property type="entry name" value="Crp"/>
    <property type="match status" value="1"/>
</dbReference>
<dbReference type="SUPFAM" id="SSF46785">
    <property type="entry name" value="Winged helix' DNA-binding domain"/>
    <property type="match status" value="1"/>
</dbReference>
<reference evidence="2" key="1">
    <citation type="journal article" date="2013" name="Environ. Microbiol.">
        <title>Microbiota from the distal guts of lean and obese adolescents exhibit partial functional redundancy besides clear differences in community structure.</title>
        <authorList>
            <person name="Ferrer M."/>
            <person name="Ruiz A."/>
            <person name="Lanza F."/>
            <person name="Haange S.B."/>
            <person name="Oberbach A."/>
            <person name="Till H."/>
            <person name="Bargiela R."/>
            <person name="Campoy C."/>
            <person name="Segura M.T."/>
            <person name="Richter M."/>
            <person name="von Bergen M."/>
            <person name="Seifert J."/>
            <person name="Suarez A."/>
        </authorList>
    </citation>
    <scope>NUCLEOTIDE SEQUENCE</scope>
</reference>
<dbReference type="InterPro" id="IPR036388">
    <property type="entry name" value="WH-like_DNA-bd_sf"/>
</dbReference>
<gene>
    <name evidence="2" type="ORF">OBE_16117</name>
</gene>
<proteinExistence type="predicted"/>
<accession>K1RTH7</accession>
<organism evidence="2">
    <name type="scientific">human gut metagenome</name>
    <dbReference type="NCBI Taxonomy" id="408170"/>
    <lineage>
        <taxon>unclassified sequences</taxon>
        <taxon>metagenomes</taxon>
        <taxon>organismal metagenomes</taxon>
    </lineage>
</organism>
<protein>
    <recommendedName>
        <fullName evidence="1">HTH crp-type domain-containing protein</fullName>
    </recommendedName>
</protein>
<dbReference type="InterPro" id="IPR012318">
    <property type="entry name" value="HTH_CRP"/>
</dbReference>
<dbReference type="Gene3D" id="1.10.10.10">
    <property type="entry name" value="Winged helix-like DNA-binding domain superfamily/Winged helix DNA-binding domain"/>
    <property type="match status" value="1"/>
</dbReference>
<dbReference type="InterPro" id="IPR036390">
    <property type="entry name" value="WH_DNA-bd_sf"/>
</dbReference>
<dbReference type="AlphaFoldDB" id="K1RTH7"/>
<name>K1RTH7_9ZZZZ</name>
<comment type="caution">
    <text evidence="2">The sequence shown here is derived from an EMBL/GenBank/DDBJ whole genome shotgun (WGS) entry which is preliminary data.</text>
</comment>
<feature type="domain" description="HTH crp-type" evidence="1">
    <location>
        <begin position="1"/>
        <end position="28"/>
    </location>
</feature>
<dbReference type="PROSITE" id="PS51063">
    <property type="entry name" value="HTH_CRP_2"/>
    <property type="match status" value="1"/>
</dbReference>
<sequence>MTHEQIAQHISSAREAVARMLKNFSEDG</sequence>
<evidence type="ECO:0000313" key="2">
    <source>
        <dbReference type="EMBL" id="EKC46704.1"/>
    </source>
</evidence>
<dbReference type="GO" id="GO:0006355">
    <property type="term" value="P:regulation of DNA-templated transcription"/>
    <property type="evidence" value="ECO:0007669"/>
    <property type="project" value="InterPro"/>
</dbReference>
<dbReference type="GO" id="GO:0003677">
    <property type="term" value="F:DNA binding"/>
    <property type="evidence" value="ECO:0007669"/>
    <property type="project" value="InterPro"/>
</dbReference>